<evidence type="ECO:0000313" key="3">
    <source>
        <dbReference type="Proteomes" id="UP000807342"/>
    </source>
</evidence>
<sequence>MSNTIFPTPARPNTPSSDTADDVLSWGNRLKVAIEAEIHNAAEELGDVTLARIVILHELEIITKDMRRERRNNAINNDESDFEAANESVERLEYLTEQFSRHSDEFCEEVLAFKAAMDAAEAELEGGNEAWSGRVDGIRTVGQDSDGCNSDGWALNSYIRAYRKMVLVVEKEEHAIHKTSKKTRYSELPPHRYNLDMTNSHNSSMKAESNGTMIAQIGQQQTVTFQYLQTHAYVTGPIKTNSTNLPTRGSDAF</sequence>
<evidence type="ECO:0000256" key="1">
    <source>
        <dbReference type="SAM" id="MobiDB-lite"/>
    </source>
</evidence>
<gene>
    <name evidence="2" type="ORF">P691DRAFT_839417</name>
</gene>
<proteinExistence type="predicted"/>
<keyword evidence="3" id="KW-1185">Reference proteome</keyword>
<organism evidence="2 3">
    <name type="scientific">Macrolepiota fuliginosa MF-IS2</name>
    <dbReference type="NCBI Taxonomy" id="1400762"/>
    <lineage>
        <taxon>Eukaryota</taxon>
        <taxon>Fungi</taxon>
        <taxon>Dikarya</taxon>
        <taxon>Basidiomycota</taxon>
        <taxon>Agaricomycotina</taxon>
        <taxon>Agaricomycetes</taxon>
        <taxon>Agaricomycetidae</taxon>
        <taxon>Agaricales</taxon>
        <taxon>Agaricineae</taxon>
        <taxon>Agaricaceae</taxon>
        <taxon>Macrolepiota</taxon>
    </lineage>
</organism>
<dbReference type="Proteomes" id="UP000807342">
    <property type="component" value="Unassembled WGS sequence"/>
</dbReference>
<accession>A0A9P5X4N6</accession>
<dbReference type="EMBL" id="MU151418">
    <property type="protein sequence ID" value="KAF9443970.1"/>
    <property type="molecule type" value="Genomic_DNA"/>
</dbReference>
<feature type="compositionally biased region" description="Polar residues" evidence="1">
    <location>
        <begin position="1"/>
        <end position="18"/>
    </location>
</feature>
<protein>
    <submittedName>
        <fullName evidence="2">Uncharacterized protein</fullName>
    </submittedName>
</protein>
<dbReference type="AlphaFoldDB" id="A0A9P5X4N6"/>
<evidence type="ECO:0000313" key="2">
    <source>
        <dbReference type="EMBL" id="KAF9443970.1"/>
    </source>
</evidence>
<reference evidence="2" key="1">
    <citation type="submission" date="2020-11" db="EMBL/GenBank/DDBJ databases">
        <authorList>
            <consortium name="DOE Joint Genome Institute"/>
            <person name="Ahrendt S."/>
            <person name="Riley R."/>
            <person name="Andreopoulos W."/>
            <person name="Labutti K."/>
            <person name="Pangilinan J."/>
            <person name="Ruiz-Duenas F.J."/>
            <person name="Barrasa J.M."/>
            <person name="Sanchez-Garcia M."/>
            <person name="Camarero S."/>
            <person name="Miyauchi S."/>
            <person name="Serrano A."/>
            <person name="Linde D."/>
            <person name="Babiker R."/>
            <person name="Drula E."/>
            <person name="Ayuso-Fernandez I."/>
            <person name="Pacheco R."/>
            <person name="Padilla G."/>
            <person name="Ferreira P."/>
            <person name="Barriuso J."/>
            <person name="Kellner H."/>
            <person name="Castanera R."/>
            <person name="Alfaro M."/>
            <person name="Ramirez L."/>
            <person name="Pisabarro A.G."/>
            <person name="Kuo A."/>
            <person name="Tritt A."/>
            <person name="Lipzen A."/>
            <person name="He G."/>
            <person name="Yan M."/>
            <person name="Ng V."/>
            <person name="Cullen D."/>
            <person name="Martin F."/>
            <person name="Rosso M.-N."/>
            <person name="Henrissat B."/>
            <person name="Hibbett D."/>
            <person name="Martinez A.T."/>
            <person name="Grigoriev I.V."/>
        </authorList>
    </citation>
    <scope>NUCLEOTIDE SEQUENCE</scope>
    <source>
        <strain evidence="2">MF-IS2</strain>
    </source>
</reference>
<feature type="region of interest" description="Disordered" evidence="1">
    <location>
        <begin position="1"/>
        <end position="22"/>
    </location>
</feature>
<name>A0A9P5X4N6_9AGAR</name>
<comment type="caution">
    <text evidence="2">The sequence shown here is derived from an EMBL/GenBank/DDBJ whole genome shotgun (WGS) entry which is preliminary data.</text>
</comment>